<accession>A0A1T5LG19</accession>
<feature type="domain" description="HTH marR-type" evidence="4">
    <location>
        <begin position="1"/>
        <end position="136"/>
    </location>
</feature>
<dbReference type="AlphaFoldDB" id="A0A1T5LG19"/>
<sequence>MRREETVDHHIKTAWHAIARMYNQQAGKYDITTSIGFVLLNIHSDEGTPATKIAPLMGLEARSLTRMLKTMEEKKLIYRKPDPTDKRSIRIFLTALGKKKKEISRQTVLVFNNAVRQEIDHDKLAVFFDVLQNINQIVERNNIYEKVEN</sequence>
<dbReference type="Pfam" id="PF01047">
    <property type="entry name" value="MarR"/>
    <property type="match status" value="1"/>
</dbReference>
<proteinExistence type="predicted"/>
<dbReference type="RefSeq" id="WP_079687714.1">
    <property type="nucleotide sequence ID" value="NZ_FUZU01000002.1"/>
</dbReference>
<dbReference type="Gene3D" id="1.10.10.10">
    <property type="entry name" value="Winged helix-like DNA-binding domain superfamily/Winged helix DNA-binding domain"/>
    <property type="match status" value="1"/>
</dbReference>
<dbReference type="OrthoDB" id="1467380at2"/>
<evidence type="ECO:0000256" key="2">
    <source>
        <dbReference type="ARBA" id="ARBA00023125"/>
    </source>
</evidence>
<evidence type="ECO:0000313" key="6">
    <source>
        <dbReference type="Proteomes" id="UP000190961"/>
    </source>
</evidence>
<evidence type="ECO:0000256" key="3">
    <source>
        <dbReference type="ARBA" id="ARBA00023163"/>
    </source>
</evidence>
<dbReference type="InterPro" id="IPR000835">
    <property type="entry name" value="HTH_MarR-typ"/>
</dbReference>
<evidence type="ECO:0000313" key="5">
    <source>
        <dbReference type="EMBL" id="SKC74951.1"/>
    </source>
</evidence>
<dbReference type="STRING" id="688867.SAMN05660236_3163"/>
<dbReference type="InterPro" id="IPR036390">
    <property type="entry name" value="WH_DNA-bd_sf"/>
</dbReference>
<dbReference type="Proteomes" id="UP000190961">
    <property type="component" value="Unassembled WGS sequence"/>
</dbReference>
<reference evidence="5 6" key="1">
    <citation type="submission" date="2017-02" db="EMBL/GenBank/DDBJ databases">
        <authorList>
            <person name="Peterson S.W."/>
        </authorList>
    </citation>
    <scope>NUCLEOTIDE SEQUENCE [LARGE SCALE GENOMIC DNA]</scope>
    <source>
        <strain evidence="5 6">DSM 25262</strain>
    </source>
</reference>
<dbReference type="EMBL" id="FUZU01000002">
    <property type="protein sequence ID" value="SKC74951.1"/>
    <property type="molecule type" value="Genomic_DNA"/>
</dbReference>
<dbReference type="SUPFAM" id="SSF46785">
    <property type="entry name" value="Winged helix' DNA-binding domain"/>
    <property type="match status" value="1"/>
</dbReference>
<gene>
    <name evidence="5" type="ORF">SAMN05660236_3163</name>
</gene>
<name>A0A1T5LG19_9BACT</name>
<dbReference type="PANTHER" id="PTHR42756:SF1">
    <property type="entry name" value="TRANSCRIPTIONAL REPRESSOR OF EMRAB OPERON"/>
    <property type="match status" value="1"/>
</dbReference>
<organism evidence="5 6">
    <name type="scientific">Ohtaekwangia koreensis</name>
    <dbReference type="NCBI Taxonomy" id="688867"/>
    <lineage>
        <taxon>Bacteria</taxon>
        <taxon>Pseudomonadati</taxon>
        <taxon>Bacteroidota</taxon>
        <taxon>Cytophagia</taxon>
        <taxon>Cytophagales</taxon>
        <taxon>Fulvivirgaceae</taxon>
        <taxon>Ohtaekwangia</taxon>
    </lineage>
</organism>
<protein>
    <submittedName>
        <fullName evidence="5">DNA-binding transcriptional regulator, MarR family</fullName>
    </submittedName>
</protein>
<keyword evidence="1" id="KW-0805">Transcription regulation</keyword>
<evidence type="ECO:0000259" key="4">
    <source>
        <dbReference type="PROSITE" id="PS50995"/>
    </source>
</evidence>
<dbReference type="PROSITE" id="PS50995">
    <property type="entry name" value="HTH_MARR_2"/>
    <property type="match status" value="1"/>
</dbReference>
<dbReference type="InterPro" id="IPR036388">
    <property type="entry name" value="WH-like_DNA-bd_sf"/>
</dbReference>
<dbReference type="SMART" id="SM00347">
    <property type="entry name" value="HTH_MARR"/>
    <property type="match status" value="1"/>
</dbReference>
<keyword evidence="2 5" id="KW-0238">DNA-binding</keyword>
<keyword evidence="3" id="KW-0804">Transcription</keyword>
<evidence type="ECO:0000256" key="1">
    <source>
        <dbReference type="ARBA" id="ARBA00023015"/>
    </source>
</evidence>
<dbReference type="GO" id="GO:0003700">
    <property type="term" value="F:DNA-binding transcription factor activity"/>
    <property type="evidence" value="ECO:0007669"/>
    <property type="project" value="InterPro"/>
</dbReference>
<dbReference type="GO" id="GO:0003677">
    <property type="term" value="F:DNA binding"/>
    <property type="evidence" value="ECO:0007669"/>
    <property type="project" value="UniProtKB-KW"/>
</dbReference>
<dbReference type="PANTHER" id="PTHR42756">
    <property type="entry name" value="TRANSCRIPTIONAL REGULATOR, MARR"/>
    <property type="match status" value="1"/>
</dbReference>
<keyword evidence="6" id="KW-1185">Reference proteome</keyword>